<dbReference type="Proteomes" id="UP000253324">
    <property type="component" value="Unassembled WGS sequence"/>
</dbReference>
<evidence type="ECO:0000313" key="3">
    <source>
        <dbReference type="Proteomes" id="UP000253324"/>
    </source>
</evidence>
<reference evidence="2 3" key="1">
    <citation type="submission" date="2018-07" db="EMBL/GenBank/DDBJ databases">
        <title>Genomic Encyclopedia of Type Strains, Phase III (KMG-III): the genomes of soil and plant-associated and newly described type strains.</title>
        <authorList>
            <person name="Whitman W."/>
        </authorList>
    </citation>
    <scope>NUCLEOTIDE SEQUENCE [LARGE SCALE GENOMIC DNA]</scope>
    <source>
        <strain evidence="2 3">31-25a</strain>
    </source>
</reference>
<evidence type="ECO:0000256" key="1">
    <source>
        <dbReference type="SAM" id="MobiDB-lite"/>
    </source>
</evidence>
<accession>A0A368ZBN2</accession>
<evidence type="ECO:0000313" key="2">
    <source>
        <dbReference type="EMBL" id="RCW87884.1"/>
    </source>
</evidence>
<dbReference type="EMBL" id="QPJM01000001">
    <property type="protein sequence ID" value="RCW87884.1"/>
    <property type="molecule type" value="Genomic_DNA"/>
</dbReference>
<name>A0A368ZBN2_9HYPH</name>
<proteinExistence type="predicted"/>
<protein>
    <submittedName>
        <fullName evidence="2">Uncharacterized protein</fullName>
    </submittedName>
</protein>
<feature type="compositionally biased region" description="Basic residues" evidence="1">
    <location>
        <begin position="54"/>
        <end position="65"/>
    </location>
</feature>
<organism evidence="2 3">
    <name type="scientific">Phyllobacterium bourgognense</name>
    <dbReference type="NCBI Taxonomy" id="314236"/>
    <lineage>
        <taxon>Bacteria</taxon>
        <taxon>Pseudomonadati</taxon>
        <taxon>Pseudomonadota</taxon>
        <taxon>Alphaproteobacteria</taxon>
        <taxon>Hyphomicrobiales</taxon>
        <taxon>Phyllobacteriaceae</taxon>
        <taxon>Phyllobacterium</taxon>
    </lineage>
</organism>
<sequence>MRFSGAKQELALYETIPPLCGKRERQGATSHANQAMTIYGCITTEQDNPYSPSPRRHKTLTGRVD</sequence>
<gene>
    <name evidence="2" type="ORF">C7476_101653</name>
</gene>
<feature type="region of interest" description="Disordered" evidence="1">
    <location>
        <begin position="44"/>
        <end position="65"/>
    </location>
</feature>
<comment type="caution">
    <text evidence="2">The sequence shown here is derived from an EMBL/GenBank/DDBJ whole genome shotgun (WGS) entry which is preliminary data.</text>
</comment>
<keyword evidence="3" id="KW-1185">Reference proteome</keyword>
<dbReference type="AlphaFoldDB" id="A0A368ZBN2"/>